<keyword evidence="2" id="KW-1185">Reference proteome</keyword>
<name>A0A371HUL3_MUCPR</name>
<protein>
    <submittedName>
        <fullName evidence="1">Uncharacterized protein</fullName>
    </submittedName>
</protein>
<sequence>MPKKFRMTVVRNRQDEMLVSVHGLQKVESSNMQGPLLSTIYRPSVRKVRREVDNVLLSWWLYQIKLELTIA</sequence>
<dbReference type="EMBL" id="QJKJ01001683">
    <property type="protein sequence ID" value="RDY06470.1"/>
    <property type="molecule type" value="Genomic_DNA"/>
</dbReference>
<comment type="caution">
    <text evidence="1">The sequence shown here is derived from an EMBL/GenBank/DDBJ whole genome shotgun (WGS) entry which is preliminary data.</text>
</comment>
<accession>A0A371HUL3</accession>
<dbReference type="AlphaFoldDB" id="A0A371HUL3"/>
<evidence type="ECO:0000313" key="1">
    <source>
        <dbReference type="EMBL" id="RDY06470.1"/>
    </source>
</evidence>
<evidence type="ECO:0000313" key="2">
    <source>
        <dbReference type="Proteomes" id="UP000257109"/>
    </source>
</evidence>
<feature type="non-terminal residue" evidence="1">
    <location>
        <position position="1"/>
    </location>
</feature>
<gene>
    <name evidence="1" type="ORF">CR513_09553</name>
</gene>
<proteinExistence type="predicted"/>
<dbReference type="Proteomes" id="UP000257109">
    <property type="component" value="Unassembled WGS sequence"/>
</dbReference>
<organism evidence="1 2">
    <name type="scientific">Mucuna pruriens</name>
    <name type="common">Velvet bean</name>
    <name type="synonym">Dolichos pruriens</name>
    <dbReference type="NCBI Taxonomy" id="157652"/>
    <lineage>
        <taxon>Eukaryota</taxon>
        <taxon>Viridiplantae</taxon>
        <taxon>Streptophyta</taxon>
        <taxon>Embryophyta</taxon>
        <taxon>Tracheophyta</taxon>
        <taxon>Spermatophyta</taxon>
        <taxon>Magnoliopsida</taxon>
        <taxon>eudicotyledons</taxon>
        <taxon>Gunneridae</taxon>
        <taxon>Pentapetalae</taxon>
        <taxon>rosids</taxon>
        <taxon>fabids</taxon>
        <taxon>Fabales</taxon>
        <taxon>Fabaceae</taxon>
        <taxon>Papilionoideae</taxon>
        <taxon>50 kb inversion clade</taxon>
        <taxon>NPAAA clade</taxon>
        <taxon>indigoferoid/millettioid clade</taxon>
        <taxon>Phaseoleae</taxon>
        <taxon>Mucuna</taxon>
    </lineage>
</organism>
<reference evidence="1" key="1">
    <citation type="submission" date="2018-05" db="EMBL/GenBank/DDBJ databases">
        <title>Draft genome of Mucuna pruriens seed.</title>
        <authorList>
            <person name="Nnadi N.E."/>
            <person name="Vos R."/>
            <person name="Hasami M.H."/>
            <person name="Devisetty U.K."/>
            <person name="Aguiy J.C."/>
        </authorList>
    </citation>
    <scope>NUCLEOTIDE SEQUENCE [LARGE SCALE GENOMIC DNA]</scope>
    <source>
        <strain evidence="1">JCA_2017</strain>
    </source>
</reference>